<dbReference type="OrthoDB" id="330529at2"/>
<evidence type="ECO:0000313" key="2">
    <source>
        <dbReference type="Proteomes" id="UP000231843"/>
    </source>
</evidence>
<keyword evidence="2" id="KW-1185">Reference proteome</keyword>
<reference evidence="1 2" key="1">
    <citation type="submission" date="2017-07" db="EMBL/GenBank/DDBJ databases">
        <title>Leptospira spp. isolated from tropical soils.</title>
        <authorList>
            <person name="Thibeaux R."/>
            <person name="Iraola G."/>
            <person name="Ferres I."/>
            <person name="Bierque E."/>
            <person name="Girault D."/>
            <person name="Soupe-Gilbert M.-E."/>
            <person name="Picardeau M."/>
            <person name="Goarant C."/>
        </authorList>
    </citation>
    <scope>NUCLEOTIDE SEQUENCE [LARGE SCALE GENOMIC DNA]</scope>
    <source>
        <strain evidence="1 2">ES4-C-A1</strain>
    </source>
</reference>
<name>A0A2M9ZZQ2_9LEPT</name>
<sequence length="121" mass="14278">MKENYNLNKLTLEMEDPLLDRKEIIIQFLSCFDRQILKVTTWEGESTVGFFKFFLTDDLEEKQIVSTPFDYGEILLFDTYGEMNVFEVGEIETIEVITDPVTLAIFEEHGLISYYFNNKYC</sequence>
<dbReference type="AlphaFoldDB" id="A0A2M9ZZQ2"/>
<protein>
    <submittedName>
        <fullName evidence="1">Uncharacterized protein</fullName>
    </submittedName>
</protein>
<gene>
    <name evidence="1" type="ORF">CH365_07385</name>
</gene>
<evidence type="ECO:0000313" key="1">
    <source>
        <dbReference type="EMBL" id="PJZ77403.1"/>
    </source>
</evidence>
<dbReference type="RefSeq" id="WP_100767956.1">
    <property type="nucleotide sequence ID" value="NZ_NPEA01000004.1"/>
</dbReference>
<dbReference type="Proteomes" id="UP000231843">
    <property type="component" value="Unassembled WGS sequence"/>
</dbReference>
<organism evidence="1 2">
    <name type="scientific">Leptospira neocaledonica</name>
    <dbReference type="NCBI Taxonomy" id="2023192"/>
    <lineage>
        <taxon>Bacteria</taxon>
        <taxon>Pseudomonadati</taxon>
        <taxon>Spirochaetota</taxon>
        <taxon>Spirochaetia</taxon>
        <taxon>Leptospirales</taxon>
        <taxon>Leptospiraceae</taxon>
        <taxon>Leptospira</taxon>
    </lineage>
</organism>
<dbReference type="EMBL" id="NPEA01000004">
    <property type="protein sequence ID" value="PJZ77403.1"/>
    <property type="molecule type" value="Genomic_DNA"/>
</dbReference>
<proteinExistence type="predicted"/>
<comment type="caution">
    <text evidence="1">The sequence shown here is derived from an EMBL/GenBank/DDBJ whole genome shotgun (WGS) entry which is preliminary data.</text>
</comment>
<accession>A0A2M9ZZQ2</accession>